<dbReference type="EMBL" id="JANEYG010000024">
    <property type="protein sequence ID" value="KAJ8918568.1"/>
    <property type="molecule type" value="Genomic_DNA"/>
</dbReference>
<protein>
    <submittedName>
        <fullName evidence="2">Uncharacterized protein</fullName>
    </submittedName>
</protein>
<evidence type="ECO:0000313" key="2">
    <source>
        <dbReference type="EMBL" id="KAJ8918568.1"/>
    </source>
</evidence>
<feature type="region of interest" description="Disordered" evidence="1">
    <location>
        <begin position="1"/>
        <end position="66"/>
    </location>
</feature>
<feature type="compositionally biased region" description="Basic residues" evidence="1">
    <location>
        <begin position="49"/>
        <end position="66"/>
    </location>
</feature>
<keyword evidence="3" id="KW-1185">Reference proteome</keyword>
<reference evidence="2 3" key="1">
    <citation type="journal article" date="2023" name="Insect Mol. Biol.">
        <title>Genome sequencing provides insights into the evolution of gene families encoding plant cell wall-degrading enzymes in longhorned beetles.</title>
        <authorList>
            <person name="Shin N.R."/>
            <person name="Okamura Y."/>
            <person name="Kirsch R."/>
            <person name="Pauchet Y."/>
        </authorList>
    </citation>
    <scope>NUCLEOTIDE SEQUENCE [LARGE SCALE GENOMIC DNA]</scope>
    <source>
        <strain evidence="2">EAD_L_NR</strain>
    </source>
</reference>
<name>A0AAV8VW55_9CUCU</name>
<organism evidence="2 3">
    <name type="scientific">Exocentrus adspersus</name>
    <dbReference type="NCBI Taxonomy" id="1586481"/>
    <lineage>
        <taxon>Eukaryota</taxon>
        <taxon>Metazoa</taxon>
        <taxon>Ecdysozoa</taxon>
        <taxon>Arthropoda</taxon>
        <taxon>Hexapoda</taxon>
        <taxon>Insecta</taxon>
        <taxon>Pterygota</taxon>
        <taxon>Neoptera</taxon>
        <taxon>Endopterygota</taxon>
        <taxon>Coleoptera</taxon>
        <taxon>Polyphaga</taxon>
        <taxon>Cucujiformia</taxon>
        <taxon>Chrysomeloidea</taxon>
        <taxon>Cerambycidae</taxon>
        <taxon>Lamiinae</taxon>
        <taxon>Acanthocinini</taxon>
        <taxon>Exocentrus</taxon>
    </lineage>
</organism>
<evidence type="ECO:0000256" key="1">
    <source>
        <dbReference type="SAM" id="MobiDB-lite"/>
    </source>
</evidence>
<accession>A0AAV8VW55</accession>
<evidence type="ECO:0000313" key="3">
    <source>
        <dbReference type="Proteomes" id="UP001159042"/>
    </source>
</evidence>
<sequence length="66" mass="6999">MTIFLERNSQDASGTRPFGQPLCIGPQINNGNGLDIPQLPKSPSPTPSKGKHSPVAKKGTKTKKSN</sequence>
<dbReference type="Proteomes" id="UP001159042">
    <property type="component" value="Unassembled WGS sequence"/>
</dbReference>
<dbReference type="AlphaFoldDB" id="A0AAV8VW55"/>
<gene>
    <name evidence="2" type="ORF">NQ315_013073</name>
</gene>
<comment type="caution">
    <text evidence="2">The sequence shown here is derived from an EMBL/GenBank/DDBJ whole genome shotgun (WGS) entry which is preliminary data.</text>
</comment>
<proteinExistence type="predicted"/>